<feature type="signal peptide" evidence="1">
    <location>
        <begin position="1"/>
        <end position="18"/>
    </location>
</feature>
<name>A0A167EK41_9GAMM</name>
<evidence type="ECO:0000256" key="1">
    <source>
        <dbReference type="SAM" id="SignalP"/>
    </source>
</evidence>
<evidence type="ECO:0000313" key="2">
    <source>
        <dbReference type="EMBL" id="KZN50875.1"/>
    </source>
</evidence>
<gene>
    <name evidence="2" type="ORF">N476_14635</name>
</gene>
<reference evidence="2 3" key="1">
    <citation type="submission" date="2013-07" db="EMBL/GenBank/DDBJ databases">
        <title>Comparative Genomic and Metabolomic Analysis of Twelve Strains of Pseudoalteromonas luteoviolacea.</title>
        <authorList>
            <person name="Vynne N.G."/>
            <person name="Mansson M."/>
            <person name="Gram L."/>
        </authorList>
    </citation>
    <scope>NUCLEOTIDE SEQUENCE [LARGE SCALE GENOMIC DNA]</scope>
    <source>
        <strain evidence="2 3">H33</strain>
    </source>
</reference>
<feature type="chain" id="PRO_5007885793" description="Chitin-binding type-2 domain-containing protein" evidence="1">
    <location>
        <begin position="19"/>
        <end position="81"/>
    </location>
</feature>
<dbReference type="Proteomes" id="UP000076503">
    <property type="component" value="Unassembled WGS sequence"/>
</dbReference>
<evidence type="ECO:0008006" key="4">
    <source>
        <dbReference type="Google" id="ProtNLM"/>
    </source>
</evidence>
<dbReference type="AlphaFoldDB" id="A0A167EK41"/>
<comment type="caution">
    <text evidence="2">The sequence shown here is derived from an EMBL/GenBank/DDBJ whole genome shotgun (WGS) entry which is preliminary data.</text>
</comment>
<accession>A0A167EK41</accession>
<protein>
    <recommendedName>
        <fullName evidence="4">Chitin-binding type-2 domain-containing protein</fullName>
    </recommendedName>
</protein>
<organism evidence="2 3">
    <name type="scientific">Pseudoalteromonas luteoviolacea H33</name>
    <dbReference type="NCBI Taxonomy" id="1365251"/>
    <lineage>
        <taxon>Bacteria</taxon>
        <taxon>Pseudomonadati</taxon>
        <taxon>Pseudomonadota</taxon>
        <taxon>Gammaproteobacteria</taxon>
        <taxon>Alteromonadales</taxon>
        <taxon>Pseudoalteromonadaceae</taxon>
        <taxon>Pseudoalteromonas</taxon>
    </lineage>
</organism>
<sequence>MKLLLASISALTIFSATAQVNVAAEEGVTPQSVQKTYYVCKKGGKVLNFGITYFSWDTAVERRNCEWQGGMLFTSTTGYPW</sequence>
<evidence type="ECO:0000313" key="3">
    <source>
        <dbReference type="Proteomes" id="UP000076503"/>
    </source>
</evidence>
<dbReference type="EMBL" id="AUXZ01000070">
    <property type="protein sequence ID" value="KZN50875.1"/>
    <property type="molecule type" value="Genomic_DNA"/>
</dbReference>
<dbReference type="RefSeq" id="WP_063361654.1">
    <property type="nucleotide sequence ID" value="NZ_AUXZ01000070.1"/>
</dbReference>
<proteinExistence type="predicted"/>
<keyword evidence="1" id="KW-0732">Signal</keyword>
<dbReference type="OrthoDB" id="9939435at2"/>
<dbReference type="PATRIC" id="fig|1365251.3.peg.2138"/>